<protein>
    <submittedName>
        <fullName evidence="1">Uncharacterized protein</fullName>
    </submittedName>
</protein>
<dbReference type="AlphaFoldDB" id="A0A382GPX1"/>
<dbReference type="EMBL" id="UINC01056622">
    <property type="protein sequence ID" value="SVB76864.1"/>
    <property type="molecule type" value="Genomic_DNA"/>
</dbReference>
<evidence type="ECO:0000313" key="1">
    <source>
        <dbReference type="EMBL" id="SVB76864.1"/>
    </source>
</evidence>
<organism evidence="1">
    <name type="scientific">marine metagenome</name>
    <dbReference type="NCBI Taxonomy" id="408172"/>
    <lineage>
        <taxon>unclassified sequences</taxon>
        <taxon>metagenomes</taxon>
        <taxon>ecological metagenomes</taxon>
    </lineage>
</organism>
<accession>A0A382GPX1</accession>
<reference evidence="1" key="1">
    <citation type="submission" date="2018-05" db="EMBL/GenBank/DDBJ databases">
        <authorList>
            <person name="Lanie J.A."/>
            <person name="Ng W.-L."/>
            <person name="Kazmierczak K.M."/>
            <person name="Andrzejewski T.M."/>
            <person name="Davidsen T.M."/>
            <person name="Wayne K.J."/>
            <person name="Tettelin H."/>
            <person name="Glass J.I."/>
            <person name="Rusch D."/>
            <person name="Podicherti R."/>
            <person name="Tsui H.-C.T."/>
            <person name="Winkler M.E."/>
        </authorList>
    </citation>
    <scope>NUCLEOTIDE SEQUENCE</scope>
</reference>
<sequence>MGGKFSTGKNAISISDRSGMQFPYTEMVREWNGAWVHISEYEPKQPQLEIKVRGGDGQALEHPRPPSRSAPAVAVILPVNPFLTYQAASGIIMVYSPSHGRTAGDTVVFRGPPEQAPGTGTVDDPIAQYSSCPDVDGILGSVICQTGGNTITLGYYNGSGVVANSTTDWYYFTAASGSATTGGVRGGGGSVSAGPVTLIA</sequence>
<gene>
    <name evidence="1" type="ORF">METZ01_LOCUS229718</name>
</gene>
<name>A0A382GPX1_9ZZZZ</name>
<proteinExistence type="predicted"/>